<reference evidence="1" key="1">
    <citation type="submission" date="2018-02" db="EMBL/GenBank/DDBJ databases">
        <title>Rhizophora mucronata_Transcriptome.</title>
        <authorList>
            <person name="Meera S.P."/>
            <person name="Sreeshan A."/>
            <person name="Augustine A."/>
        </authorList>
    </citation>
    <scope>NUCLEOTIDE SEQUENCE</scope>
    <source>
        <tissue evidence="1">Leaf</tissue>
    </source>
</reference>
<proteinExistence type="predicted"/>
<dbReference type="AlphaFoldDB" id="A0A2P2QS25"/>
<organism evidence="1">
    <name type="scientific">Rhizophora mucronata</name>
    <name type="common">Asiatic mangrove</name>
    <dbReference type="NCBI Taxonomy" id="61149"/>
    <lineage>
        <taxon>Eukaryota</taxon>
        <taxon>Viridiplantae</taxon>
        <taxon>Streptophyta</taxon>
        <taxon>Embryophyta</taxon>
        <taxon>Tracheophyta</taxon>
        <taxon>Spermatophyta</taxon>
        <taxon>Magnoliopsida</taxon>
        <taxon>eudicotyledons</taxon>
        <taxon>Gunneridae</taxon>
        <taxon>Pentapetalae</taxon>
        <taxon>rosids</taxon>
        <taxon>fabids</taxon>
        <taxon>Malpighiales</taxon>
        <taxon>Rhizophoraceae</taxon>
        <taxon>Rhizophora</taxon>
    </lineage>
</organism>
<sequence length="17" mass="2171">MFRQHHHSLHKRIEVKS</sequence>
<protein>
    <submittedName>
        <fullName evidence="1">Uncharacterized protein</fullName>
    </submittedName>
</protein>
<evidence type="ECO:0000313" key="1">
    <source>
        <dbReference type="EMBL" id="MBX69810.1"/>
    </source>
</evidence>
<name>A0A2P2QS25_RHIMU</name>
<dbReference type="EMBL" id="GGEC01089326">
    <property type="protein sequence ID" value="MBX69810.1"/>
    <property type="molecule type" value="Transcribed_RNA"/>
</dbReference>
<accession>A0A2P2QS25</accession>